<name>A0A6I6G7G2_9BACT</name>
<dbReference type="SUPFAM" id="SSF52833">
    <property type="entry name" value="Thioredoxin-like"/>
    <property type="match status" value="1"/>
</dbReference>
<dbReference type="AlphaFoldDB" id="A0A6I6G7G2"/>
<organism evidence="2 3">
    <name type="scientific">Phnomibacter ginsenosidimutans</name>
    <dbReference type="NCBI Taxonomy" id="2676868"/>
    <lineage>
        <taxon>Bacteria</taxon>
        <taxon>Pseudomonadati</taxon>
        <taxon>Bacteroidota</taxon>
        <taxon>Chitinophagia</taxon>
        <taxon>Chitinophagales</taxon>
        <taxon>Chitinophagaceae</taxon>
        <taxon>Phnomibacter</taxon>
    </lineage>
</organism>
<reference evidence="2 3" key="1">
    <citation type="submission" date="2019-11" db="EMBL/GenBank/DDBJ databases">
        <authorList>
            <person name="Im W.T."/>
        </authorList>
    </citation>
    <scope>NUCLEOTIDE SEQUENCE [LARGE SCALE GENOMIC DNA]</scope>
    <source>
        <strain evidence="2 3">SB-02</strain>
    </source>
</reference>
<dbReference type="Gene3D" id="3.40.30.10">
    <property type="entry name" value="Glutaredoxin"/>
    <property type="match status" value="1"/>
</dbReference>
<dbReference type="RefSeq" id="WP_157478654.1">
    <property type="nucleotide sequence ID" value="NZ_CP046566.1"/>
</dbReference>
<sequence length="423" mass="47440">MMMSIRVYGLVAMLCLWGSAMGQLLPLQRGDRVPAALWAALGKNDLQVQVQAARPWTVLQLMRSDCGSCVKALPALQQLVECSKGAVQAFVVSPQPWPVMQKLMAQQRQKGVVLPMLAADSVCQQLFPHRLLSHVVWIDGHGVVRALTNTDSFGAAAWAEVEAGKIDRWPVKADVWDFDRRVPLLQWSAEHAVLAPVAAFSHSAFGPMLPGVQPVFGTERDTAGRMVRTYFINFSPAVMYKMLLGAFVGFPPSLVVWETARRPELEMPVGIPEKGAWKWRYNRCLEVVLPDSLPVERRQARVLEILNGYLDLRVRMEWRELACLELVVADSLRPVGMAGPSPVYDAQQHYRGKHLRGLLGLLQQSEEGLPYVQSVLPDTLAMPWVLERRVLRDVQLLDTALRAYNLQVRPVMAQQRVLVFADR</sequence>
<proteinExistence type="predicted"/>
<dbReference type="InterPro" id="IPR013766">
    <property type="entry name" value="Thioredoxin_domain"/>
</dbReference>
<protein>
    <recommendedName>
        <fullName evidence="1">Thioredoxin domain-containing protein</fullName>
    </recommendedName>
</protein>
<dbReference type="KEGG" id="fls:GLV81_09480"/>
<dbReference type="PROSITE" id="PS51352">
    <property type="entry name" value="THIOREDOXIN_2"/>
    <property type="match status" value="1"/>
</dbReference>
<evidence type="ECO:0000313" key="3">
    <source>
        <dbReference type="Proteomes" id="UP000426027"/>
    </source>
</evidence>
<evidence type="ECO:0000313" key="2">
    <source>
        <dbReference type="EMBL" id="QGW28297.1"/>
    </source>
</evidence>
<dbReference type="Proteomes" id="UP000426027">
    <property type="component" value="Chromosome"/>
</dbReference>
<evidence type="ECO:0000259" key="1">
    <source>
        <dbReference type="PROSITE" id="PS51352"/>
    </source>
</evidence>
<feature type="domain" description="Thioredoxin" evidence="1">
    <location>
        <begin position="27"/>
        <end position="171"/>
    </location>
</feature>
<gene>
    <name evidence="2" type="ORF">GLV81_09480</name>
</gene>
<dbReference type="InterPro" id="IPR036249">
    <property type="entry name" value="Thioredoxin-like_sf"/>
</dbReference>
<accession>A0A6I6G7G2</accession>
<keyword evidence="3" id="KW-1185">Reference proteome</keyword>
<dbReference type="EMBL" id="CP046566">
    <property type="protein sequence ID" value="QGW28297.1"/>
    <property type="molecule type" value="Genomic_DNA"/>
</dbReference>